<dbReference type="InterPro" id="IPR015484">
    <property type="entry name" value="CD3_esu/gsu/dsu"/>
</dbReference>
<evidence type="ECO:0000313" key="13">
    <source>
        <dbReference type="RefSeq" id="XP_026536797.1"/>
    </source>
</evidence>
<keyword evidence="3 11" id="KW-0812">Transmembrane</keyword>
<sequence length="192" mass="21819">MPTAPGGRKEGRAQSRRFLEVGAARSAQRGRKPLNRSRLRRPGRRRDRLKVFLTCPGKEFDWWDMKSDRGRTKTLNFSTPDDQLERGWIFFCGQKNAKFWKIYLQIKGCKDCVELSFGLGAGIIVADLLLTLGVLLLVYFCSQKQQALFRPGAPRRLKGQQTDQPPPVPNPDYEPIRKGQREVYAGLGPQAS</sequence>
<evidence type="ECO:0000256" key="7">
    <source>
        <dbReference type="ARBA" id="ARBA00023136"/>
    </source>
</evidence>
<dbReference type="GO" id="GO:0004888">
    <property type="term" value="F:transmembrane signaling receptor activity"/>
    <property type="evidence" value="ECO:0007669"/>
    <property type="project" value="InterPro"/>
</dbReference>
<evidence type="ECO:0000256" key="4">
    <source>
        <dbReference type="ARBA" id="ARBA00022729"/>
    </source>
</evidence>
<dbReference type="GeneID" id="113420881"/>
<dbReference type="CTD" id="916"/>
<keyword evidence="4" id="KW-0732">Signal</keyword>
<keyword evidence="5" id="KW-0391">Immunity</keyword>
<keyword evidence="9" id="KW-0393">Immunoglobulin domain</keyword>
<dbReference type="PROSITE" id="PS51055">
    <property type="entry name" value="ITAM_1"/>
    <property type="match status" value="1"/>
</dbReference>
<evidence type="ECO:0000256" key="1">
    <source>
        <dbReference type="ARBA" id="ARBA00004251"/>
    </source>
</evidence>
<dbReference type="PANTHER" id="PTHR10570:SF9">
    <property type="entry name" value="T-CELL SURFACE GLYCOPROTEIN CD3 EPSILON CHAIN"/>
    <property type="match status" value="1"/>
</dbReference>
<evidence type="ECO:0000256" key="11">
    <source>
        <dbReference type="SAM" id="Phobius"/>
    </source>
</evidence>
<protein>
    <submittedName>
        <fullName evidence="13">T-cell surface glycoprotein CD3 epsilon chain isoform X1</fullName>
    </submittedName>
</protein>
<evidence type="ECO:0000256" key="10">
    <source>
        <dbReference type="SAM" id="MobiDB-lite"/>
    </source>
</evidence>
<keyword evidence="7 11" id="KW-0472">Membrane</keyword>
<keyword evidence="8" id="KW-0675">Receptor</keyword>
<dbReference type="PANTHER" id="PTHR10570">
    <property type="entry name" value="T-CELL SURFACE GLYCOPROTEIN CD3 GAMMA CHAIN / DELTA CHAIN"/>
    <property type="match status" value="1"/>
</dbReference>
<evidence type="ECO:0000256" key="8">
    <source>
        <dbReference type="ARBA" id="ARBA00023170"/>
    </source>
</evidence>
<dbReference type="Proteomes" id="UP000504612">
    <property type="component" value="Unplaced"/>
</dbReference>
<dbReference type="RefSeq" id="XP_026536797.1">
    <property type="nucleotide sequence ID" value="XM_026681012.1"/>
</dbReference>
<dbReference type="KEGG" id="nss:113420881"/>
<dbReference type="InterPro" id="IPR003110">
    <property type="entry name" value="Phos_immunorcpt_sig_ITAM"/>
</dbReference>
<evidence type="ECO:0000313" key="12">
    <source>
        <dbReference type="Proteomes" id="UP000504612"/>
    </source>
</evidence>
<evidence type="ECO:0000256" key="5">
    <source>
        <dbReference type="ARBA" id="ARBA00022859"/>
    </source>
</evidence>
<dbReference type="GO" id="GO:0045059">
    <property type="term" value="P:positive thymic T cell selection"/>
    <property type="evidence" value="ECO:0007669"/>
    <property type="project" value="TreeGrafter"/>
</dbReference>
<proteinExistence type="predicted"/>
<name>A0A6J1V0M1_9SAUR</name>
<feature type="transmembrane region" description="Helical" evidence="11">
    <location>
        <begin position="115"/>
        <end position="140"/>
    </location>
</feature>
<evidence type="ECO:0000256" key="2">
    <source>
        <dbReference type="ARBA" id="ARBA00022475"/>
    </source>
</evidence>
<reference evidence="13" key="1">
    <citation type="submission" date="2025-08" db="UniProtKB">
        <authorList>
            <consortium name="RefSeq"/>
        </authorList>
    </citation>
    <scope>IDENTIFICATION</scope>
</reference>
<evidence type="ECO:0000256" key="3">
    <source>
        <dbReference type="ARBA" id="ARBA00022692"/>
    </source>
</evidence>
<feature type="region of interest" description="Disordered" evidence="10">
    <location>
        <begin position="152"/>
        <end position="178"/>
    </location>
</feature>
<keyword evidence="2" id="KW-1003">Cell membrane</keyword>
<keyword evidence="12" id="KW-1185">Reference proteome</keyword>
<evidence type="ECO:0000256" key="9">
    <source>
        <dbReference type="ARBA" id="ARBA00023319"/>
    </source>
</evidence>
<organism evidence="12 13">
    <name type="scientific">Notechis scutatus</name>
    <name type="common">mainland tiger snake</name>
    <dbReference type="NCBI Taxonomy" id="8663"/>
    <lineage>
        <taxon>Eukaryota</taxon>
        <taxon>Metazoa</taxon>
        <taxon>Chordata</taxon>
        <taxon>Craniata</taxon>
        <taxon>Vertebrata</taxon>
        <taxon>Euteleostomi</taxon>
        <taxon>Lepidosauria</taxon>
        <taxon>Squamata</taxon>
        <taxon>Bifurcata</taxon>
        <taxon>Unidentata</taxon>
        <taxon>Episquamata</taxon>
        <taxon>Toxicofera</taxon>
        <taxon>Serpentes</taxon>
        <taxon>Colubroidea</taxon>
        <taxon>Elapidae</taxon>
        <taxon>Hydrophiinae</taxon>
        <taxon>Notechis</taxon>
    </lineage>
</organism>
<gene>
    <name evidence="13" type="primary">CD3E</name>
</gene>
<dbReference type="GO" id="GO:0009897">
    <property type="term" value="C:external side of plasma membrane"/>
    <property type="evidence" value="ECO:0007669"/>
    <property type="project" value="TreeGrafter"/>
</dbReference>
<dbReference type="GO" id="GO:0007166">
    <property type="term" value="P:cell surface receptor signaling pathway"/>
    <property type="evidence" value="ECO:0007669"/>
    <property type="project" value="InterPro"/>
</dbReference>
<keyword evidence="6 11" id="KW-1133">Transmembrane helix</keyword>
<dbReference type="GO" id="GO:0042105">
    <property type="term" value="C:alpha-beta T cell receptor complex"/>
    <property type="evidence" value="ECO:0007669"/>
    <property type="project" value="TreeGrafter"/>
</dbReference>
<dbReference type="AlphaFoldDB" id="A0A6J1V0M1"/>
<accession>A0A6J1V0M1</accession>
<evidence type="ECO:0000256" key="6">
    <source>
        <dbReference type="ARBA" id="ARBA00022989"/>
    </source>
</evidence>
<comment type="subcellular location">
    <subcellularLocation>
        <location evidence="1">Cell membrane</location>
        <topology evidence="1">Single-pass type I membrane protein</topology>
    </subcellularLocation>
</comment>